<evidence type="ECO:0000256" key="2">
    <source>
        <dbReference type="SAM" id="Phobius"/>
    </source>
</evidence>
<proteinExistence type="predicted"/>
<name>A0A3S7UVF4_9BACT</name>
<dbReference type="AlphaFoldDB" id="A0A3S7UVF4"/>
<feature type="transmembrane region" description="Helical" evidence="2">
    <location>
        <begin position="334"/>
        <end position="354"/>
    </location>
</feature>
<evidence type="ECO:0000256" key="1">
    <source>
        <dbReference type="SAM" id="MobiDB-lite"/>
    </source>
</evidence>
<protein>
    <submittedName>
        <fullName evidence="3">Uncharacterized protein</fullName>
    </submittedName>
</protein>
<keyword evidence="2" id="KW-1133">Transmembrane helix</keyword>
<evidence type="ECO:0000313" key="3">
    <source>
        <dbReference type="EMBL" id="AYM52717.1"/>
    </source>
</evidence>
<sequence length="396" mass="41102">MTAALQSFDLRCRDAEWVDDPRTVSETLHAFSRPAELPPLQRHAALSEVLLADLVARQHMGLSALARERPILSCETPRWGIPVGVWDPDAAPAIEQWRLRAELSGELLDPALDRMGTGPNAVLRALIAAAGVLPLLLTPNFAAAAPGVGDRLEMVVAPPKLPDEPQPQPQPEPPPKDGVTPPPTTTAPPMANPPPTTTPPPPAVVVVPAGDESLSLVGKTLWDGLMDGTVSLTMKGGQTFDGTVVAQSTSDLAVARVSDGTVVSVPKAEIAGVRVRAQQGADGPELAGVGPVGTRPTKDGRGLVGAGISMLVVGSAFTLAGTVMLAIYPSGLFINLPLLIPGLGMVAGGAGMMVSGRKRRAAYREAWGLPELSKLQIMPTLGVGRSGGQAGLVMRF</sequence>
<keyword evidence="2" id="KW-0472">Membrane</keyword>
<organism evidence="3">
    <name type="scientific">Pseudenhygromyxa salsuginis</name>
    <dbReference type="NCBI Taxonomy" id="442868"/>
    <lineage>
        <taxon>Bacteria</taxon>
        <taxon>Pseudomonadati</taxon>
        <taxon>Myxococcota</taxon>
        <taxon>Polyangia</taxon>
        <taxon>Nannocystales</taxon>
        <taxon>Nannocystaceae</taxon>
        <taxon>Pseudenhygromyxa</taxon>
    </lineage>
</organism>
<feature type="compositionally biased region" description="Pro residues" evidence="1">
    <location>
        <begin position="180"/>
        <end position="203"/>
    </location>
</feature>
<accession>A0A3S7UVF4</accession>
<reference evidence="3" key="1">
    <citation type="journal article" date="2018" name="J. Ind. Microbiol. Biotechnol.">
        <title>Genome mining reveals uncommon alkylpyrones as type III PKS products from myxobacteria.</title>
        <authorList>
            <person name="Hug J.J."/>
            <person name="Panter F."/>
            <person name="Krug D."/>
            <person name="Muller R."/>
        </authorList>
    </citation>
    <scope>NUCLEOTIDE SEQUENCE</scope>
    <source>
        <strain evidence="3">MNa10638</strain>
    </source>
</reference>
<feature type="transmembrane region" description="Helical" evidence="2">
    <location>
        <begin position="303"/>
        <end position="328"/>
    </location>
</feature>
<dbReference type="EMBL" id="MH908882">
    <property type="protein sequence ID" value="AYM52717.1"/>
    <property type="molecule type" value="Genomic_DNA"/>
</dbReference>
<feature type="compositionally biased region" description="Pro residues" evidence="1">
    <location>
        <begin position="164"/>
        <end position="173"/>
    </location>
</feature>
<feature type="region of interest" description="Disordered" evidence="1">
    <location>
        <begin position="158"/>
        <end position="207"/>
    </location>
</feature>
<keyword evidence="2" id="KW-0812">Transmembrane</keyword>